<keyword evidence="1" id="KW-0560">Oxidoreductase</keyword>
<dbReference type="EMBL" id="JADEXP010000045">
    <property type="protein sequence ID" value="MBE9066498.1"/>
    <property type="molecule type" value="Genomic_DNA"/>
</dbReference>
<name>A0A928X3P7_LEPEC</name>
<comment type="caution">
    <text evidence="1">The sequence shown here is derived from an EMBL/GenBank/DDBJ whole genome shotgun (WGS) entry which is preliminary data.</text>
</comment>
<accession>A0A928X3P7</accession>
<dbReference type="PANTHER" id="PTHR20883:SF48">
    <property type="entry name" value="ECTOINE DIOXYGENASE"/>
    <property type="match status" value="1"/>
</dbReference>
<protein>
    <submittedName>
        <fullName evidence="1">Phytanoyl-CoA dioxygenase family protein</fullName>
    </submittedName>
</protein>
<keyword evidence="1" id="KW-0223">Dioxygenase</keyword>
<dbReference type="GO" id="GO:0016706">
    <property type="term" value="F:2-oxoglutarate-dependent dioxygenase activity"/>
    <property type="evidence" value="ECO:0007669"/>
    <property type="project" value="UniProtKB-ARBA"/>
</dbReference>
<sequence>MDASNQFETQGHVILRNFFTQEEIDQISQIVDRIYSQWQAENHHALIEQQLINMHSLTHPKYFEGHSHERLQFFNLIASAKLTHALERIFDTDIYFHNTQLFFNPHQAGKQPYWHRDLQYSPIDDAIQAAEQANMLSLHVRIPLVAEKGVELIPDSHLRWDTELERNVRFELNGHHNHEDLPGSVLVDLAPGDILIFSAQLIHRGNYALNSARKALDLCIGSPHPLVLGFLDKTGLPTDEEIQLIRNRSWYYLARELAAG</sequence>
<reference evidence="1" key="1">
    <citation type="submission" date="2020-10" db="EMBL/GenBank/DDBJ databases">
        <authorList>
            <person name="Castelo-Branco R."/>
            <person name="Eusebio N."/>
            <person name="Adriana R."/>
            <person name="Vieira A."/>
            <person name="Brugerolle De Fraissinette N."/>
            <person name="Rezende De Castro R."/>
            <person name="Schneider M.P."/>
            <person name="Vasconcelos V."/>
            <person name="Leao P.N."/>
        </authorList>
    </citation>
    <scope>NUCLEOTIDE SEQUENCE</scope>
    <source>
        <strain evidence="1">LEGE 11479</strain>
    </source>
</reference>
<dbReference type="InterPro" id="IPR008775">
    <property type="entry name" value="Phytyl_CoA_dOase-like"/>
</dbReference>
<evidence type="ECO:0000313" key="1">
    <source>
        <dbReference type="EMBL" id="MBE9066498.1"/>
    </source>
</evidence>
<dbReference type="GO" id="GO:0005506">
    <property type="term" value="F:iron ion binding"/>
    <property type="evidence" value="ECO:0007669"/>
    <property type="project" value="UniProtKB-ARBA"/>
</dbReference>
<dbReference type="AlphaFoldDB" id="A0A928X3P7"/>
<dbReference type="Gene3D" id="2.60.120.620">
    <property type="entry name" value="q2cbj1_9rhob like domain"/>
    <property type="match status" value="1"/>
</dbReference>
<gene>
    <name evidence="1" type="ORF">IQ260_07515</name>
</gene>
<dbReference type="Pfam" id="PF05721">
    <property type="entry name" value="PhyH"/>
    <property type="match status" value="1"/>
</dbReference>
<dbReference type="SUPFAM" id="SSF51197">
    <property type="entry name" value="Clavaminate synthase-like"/>
    <property type="match status" value="1"/>
</dbReference>
<keyword evidence="2" id="KW-1185">Reference proteome</keyword>
<dbReference type="PANTHER" id="PTHR20883">
    <property type="entry name" value="PHYTANOYL-COA DIOXYGENASE DOMAIN CONTAINING 1"/>
    <property type="match status" value="1"/>
</dbReference>
<dbReference type="RefSeq" id="WP_193992292.1">
    <property type="nucleotide sequence ID" value="NZ_JADEXP010000045.1"/>
</dbReference>
<proteinExistence type="predicted"/>
<dbReference type="Proteomes" id="UP000615026">
    <property type="component" value="Unassembled WGS sequence"/>
</dbReference>
<evidence type="ECO:0000313" key="2">
    <source>
        <dbReference type="Proteomes" id="UP000615026"/>
    </source>
</evidence>
<organism evidence="1 2">
    <name type="scientific">Leptolyngbya cf. ectocarpi LEGE 11479</name>
    <dbReference type="NCBI Taxonomy" id="1828722"/>
    <lineage>
        <taxon>Bacteria</taxon>
        <taxon>Bacillati</taxon>
        <taxon>Cyanobacteriota</taxon>
        <taxon>Cyanophyceae</taxon>
        <taxon>Leptolyngbyales</taxon>
        <taxon>Leptolyngbyaceae</taxon>
        <taxon>Leptolyngbya group</taxon>
        <taxon>Leptolyngbya</taxon>
    </lineage>
</organism>